<feature type="region of interest" description="Disordered" evidence="10">
    <location>
        <begin position="112"/>
        <end position="193"/>
    </location>
</feature>
<keyword evidence="7" id="KW-0539">Nucleus</keyword>
<feature type="compositionally biased region" description="Basic residues" evidence="10">
    <location>
        <begin position="126"/>
        <end position="135"/>
    </location>
</feature>
<dbReference type="GO" id="GO:0051301">
    <property type="term" value="P:cell division"/>
    <property type="evidence" value="ECO:0007669"/>
    <property type="project" value="UniProtKB-KW"/>
</dbReference>
<evidence type="ECO:0000256" key="1">
    <source>
        <dbReference type="ARBA" id="ARBA00004123"/>
    </source>
</evidence>
<evidence type="ECO:0000256" key="9">
    <source>
        <dbReference type="ARBA" id="ARBA00023328"/>
    </source>
</evidence>
<dbReference type="EMBL" id="CP151508">
    <property type="protein sequence ID" value="WZN64044.1"/>
    <property type="molecule type" value="Genomic_DNA"/>
</dbReference>
<evidence type="ECO:0000256" key="7">
    <source>
        <dbReference type="ARBA" id="ARBA00023242"/>
    </source>
</evidence>
<keyword evidence="8" id="KW-0131">Cell cycle</keyword>
<dbReference type="Gene3D" id="6.10.250.1900">
    <property type="match status" value="1"/>
</dbReference>
<evidence type="ECO:0000256" key="8">
    <source>
        <dbReference type="ARBA" id="ARBA00023306"/>
    </source>
</evidence>
<dbReference type="PANTHER" id="PTHR16040:SF7">
    <property type="entry name" value="AUSTRALIN, ISOFORM A-RELATED"/>
    <property type="match status" value="1"/>
</dbReference>
<reference evidence="12 13" key="1">
    <citation type="submission" date="2024-03" db="EMBL/GenBank/DDBJ databases">
        <title>Complete genome sequence of the green alga Chloropicon roscoffensis RCC1871.</title>
        <authorList>
            <person name="Lemieux C."/>
            <person name="Pombert J.-F."/>
            <person name="Otis C."/>
            <person name="Turmel M."/>
        </authorList>
    </citation>
    <scope>NUCLEOTIDE SEQUENCE [LARGE SCALE GENOMIC DNA]</scope>
    <source>
        <strain evidence="12 13">RCC1871</strain>
    </source>
</reference>
<evidence type="ECO:0000256" key="5">
    <source>
        <dbReference type="ARBA" id="ARBA00022618"/>
    </source>
</evidence>
<protein>
    <submittedName>
        <fullName evidence="12">Nbl1_Borealin_N domain-containing protein</fullName>
    </submittedName>
</protein>
<accession>A0AAX4PDM3</accession>
<dbReference type="InterPro" id="IPR018851">
    <property type="entry name" value="Borealin_N"/>
</dbReference>
<evidence type="ECO:0000313" key="12">
    <source>
        <dbReference type="EMBL" id="WZN64044.1"/>
    </source>
</evidence>
<keyword evidence="4" id="KW-0158">Chromosome</keyword>
<evidence type="ECO:0000256" key="4">
    <source>
        <dbReference type="ARBA" id="ARBA00022454"/>
    </source>
</evidence>
<evidence type="ECO:0000256" key="3">
    <source>
        <dbReference type="ARBA" id="ARBA00009914"/>
    </source>
</evidence>
<dbReference type="InterPro" id="IPR018867">
    <property type="entry name" value="Cell_div_borealin"/>
</dbReference>
<comment type="similarity">
    <text evidence="3">Belongs to the borealin family.</text>
</comment>
<keyword evidence="6" id="KW-0498">Mitosis</keyword>
<evidence type="ECO:0000256" key="6">
    <source>
        <dbReference type="ARBA" id="ARBA00022776"/>
    </source>
</evidence>
<feature type="compositionally biased region" description="Low complexity" evidence="10">
    <location>
        <begin position="153"/>
        <end position="192"/>
    </location>
</feature>
<evidence type="ECO:0000259" key="11">
    <source>
        <dbReference type="Pfam" id="PF10444"/>
    </source>
</evidence>
<dbReference type="GO" id="GO:0005634">
    <property type="term" value="C:nucleus"/>
    <property type="evidence" value="ECO:0007669"/>
    <property type="project" value="UniProtKB-SubCell"/>
</dbReference>
<name>A0AAX4PDM3_9CHLO</name>
<organism evidence="12 13">
    <name type="scientific">Chloropicon roscoffensis</name>
    <dbReference type="NCBI Taxonomy" id="1461544"/>
    <lineage>
        <taxon>Eukaryota</taxon>
        <taxon>Viridiplantae</taxon>
        <taxon>Chlorophyta</taxon>
        <taxon>Chloropicophyceae</taxon>
        <taxon>Chloropicales</taxon>
        <taxon>Chloropicaceae</taxon>
        <taxon>Chloropicon</taxon>
    </lineage>
</organism>
<keyword evidence="5" id="KW-0132">Cell division</keyword>
<dbReference type="Proteomes" id="UP001472866">
    <property type="component" value="Chromosome 08"/>
</dbReference>
<feature type="domain" description="Borealin N-terminal" evidence="11">
    <location>
        <begin position="40"/>
        <end position="86"/>
    </location>
</feature>
<dbReference type="AlphaFoldDB" id="A0AAX4PDM3"/>
<keyword evidence="9" id="KW-0137">Centromere</keyword>
<dbReference type="Pfam" id="PF10444">
    <property type="entry name" value="Nbl1_Borealin_N"/>
    <property type="match status" value="1"/>
</dbReference>
<feature type="region of interest" description="Disordered" evidence="10">
    <location>
        <begin position="1"/>
        <end position="33"/>
    </location>
</feature>
<evidence type="ECO:0000256" key="10">
    <source>
        <dbReference type="SAM" id="MobiDB-lite"/>
    </source>
</evidence>
<sequence>MARATRQRGKRLAGTTKPASEPLKEEEHDSGNEFEKKLRMEVEAKCAALHAFCEDASLALRSELKIQLLKLPKKVRQMPLKEFLSKFAGDINKVVLDELNARWVVDAMADDGSAEVEERAAEPRTVARRGTRRRAAPGTVMATRTTRKRAREAAAAPATVARSTRSRTRASSAQAMADEMATPAAPRTRQARVPFTPIVTTAIPPGLPQDTVLRNPKRGEVFFSKNGSPLGVCAEAEEGNENESTVAMADKAGGLITPAPSRATRRGGLRSAVKTCATVRCTRRGAAAAAGEEEGCASPEDLQILVTNEDGEEIQIGGEAIAKGELTGDVRTMALGKLMGLQSKVLSMIQSLGQA</sequence>
<feature type="compositionally biased region" description="Basic residues" evidence="10">
    <location>
        <begin position="1"/>
        <end position="11"/>
    </location>
</feature>
<proteinExistence type="inferred from homology"/>
<gene>
    <name evidence="12" type="ORF">HKI87_08g55980</name>
</gene>
<keyword evidence="13" id="KW-1185">Reference proteome</keyword>
<feature type="compositionally biased region" description="Basic and acidic residues" evidence="10">
    <location>
        <begin position="22"/>
        <end position="33"/>
    </location>
</feature>
<dbReference type="PANTHER" id="PTHR16040">
    <property type="entry name" value="AUSTRALIN, ISOFORM A-RELATED"/>
    <property type="match status" value="1"/>
</dbReference>
<dbReference type="GO" id="GO:0000775">
    <property type="term" value="C:chromosome, centromeric region"/>
    <property type="evidence" value="ECO:0007669"/>
    <property type="project" value="UniProtKB-SubCell"/>
</dbReference>
<evidence type="ECO:0000256" key="2">
    <source>
        <dbReference type="ARBA" id="ARBA00004584"/>
    </source>
</evidence>
<comment type="subcellular location">
    <subcellularLocation>
        <location evidence="2">Chromosome</location>
        <location evidence="2">Centromere</location>
    </subcellularLocation>
    <subcellularLocation>
        <location evidence="1">Nucleus</location>
    </subcellularLocation>
</comment>
<evidence type="ECO:0000313" key="13">
    <source>
        <dbReference type="Proteomes" id="UP001472866"/>
    </source>
</evidence>